<dbReference type="SUPFAM" id="SSF51419">
    <property type="entry name" value="PLP-binding barrel"/>
    <property type="match status" value="1"/>
</dbReference>
<feature type="binding site" evidence="6">
    <location>
        <begin position="278"/>
        <end position="281"/>
    </location>
    <ligand>
        <name>pyridoxal 5'-phosphate</name>
        <dbReference type="ChEBI" id="CHEBI:597326"/>
    </ligand>
</feature>
<keyword evidence="3 6" id="KW-0663">Pyridoxal phosphate</keyword>
<evidence type="ECO:0000256" key="7">
    <source>
        <dbReference type="NCBIfam" id="TIGR01048"/>
    </source>
</evidence>
<proteinExistence type="inferred from homology"/>
<evidence type="ECO:0000256" key="6">
    <source>
        <dbReference type="HAMAP-Rule" id="MF_02120"/>
    </source>
</evidence>
<keyword evidence="4 6" id="KW-0457">Lysine biosynthesis</keyword>
<dbReference type="HAMAP" id="MF_02120">
    <property type="entry name" value="LysA"/>
    <property type="match status" value="1"/>
</dbReference>
<dbReference type="EC" id="4.1.1.20" evidence="6 7"/>
<dbReference type="GO" id="GO:0008836">
    <property type="term" value="F:diaminopimelate decarboxylase activity"/>
    <property type="evidence" value="ECO:0007669"/>
    <property type="project" value="UniProtKB-UniRule"/>
</dbReference>
<dbReference type="InterPro" id="IPR002986">
    <property type="entry name" value="DAP_deCOOHase_LysA"/>
</dbReference>
<dbReference type="Proteomes" id="UP000316096">
    <property type="component" value="Unassembled WGS sequence"/>
</dbReference>
<keyword evidence="2 6" id="KW-0210">Decarboxylase</keyword>
<comment type="similarity">
    <text evidence="6">Belongs to the Orn/Lys/Arg decarboxylase class-II family. LysA subfamily.</text>
</comment>
<comment type="function">
    <text evidence="6">Specifically catalyzes the decarboxylation of meso-diaminopimelate (meso-DAP) to L-lysine.</text>
</comment>
<dbReference type="Gene3D" id="3.20.20.10">
    <property type="entry name" value="Alanine racemase"/>
    <property type="match status" value="1"/>
</dbReference>
<dbReference type="PANTHER" id="PTHR43727:SF2">
    <property type="entry name" value="GROUP IV DECARBOXYLASE"/>
    <property type="match status" value="1"/>
</dbReference>
<reference evidence="11 12" key="1">
    <citation type="submission" date="2019-06" db="EMBL/GenBank/DDBJ databases">
        <title>Sequencing the genomes of 1000 actinobacteria strains.</title>
        <authorList>
            <person name="Klenk H.-P."/>
        </authorList>
    </citation>
    <scope>NUCLEOTIDE SEQUENCE [LARGE SCALE GENOMIC DNA]</scope>
    <source>
        <strain evidence="11 12">DSM 102200</strain>
    </source>
</reference>
<dbReference type="Pfam" id="PF02784">
    <property type="entry name" value="Orn_Arg_deC_N"/>
    <property type="match status" value="1"/>
</dbReference>
<evidence type="ECO:0000256" key="5">
    <source>
        <dbReference type="ARBA" id="ARBA00023239"/>
    </source>
</evidence>
<gene>
    <name evidence="6" type="primary">lysA</name>
    <name evidence="11" type="ORF">FB559_4176</name>
</gene>
<evidence type="ECO:0000256" key="1">
    <source>
        <dbReference type="ARBA" id="ARBA00001933"/>
    </source>
</evidence>
<accession>A0A543CNL5</accession>
<dbReference type="InterPro" id="IPR022653">
    <property type="entry name" value="De-COase2_pyr-phos_BS"/>
</dbReference>
<comment type="caution">
    <text evidence="11">The sequence shown here is derived from an EMBL/GenBank/DDBJ whole genome shotgun (WGS) entry which is preliminary data.</text>
</comment>
<feature type="binding site" evidence="6">
    <location>
        <position position="316"/>
    </location>
    <ligand>
        <name>substrate</name>
    </ligand>
</feature>
<comment type="catalytic activity">
    <reaction evidence="6 9">
        <text>meso-2,6-diaminopimelate + H(+) = L-lysine + CO2</text>
        <dbReference type="Rhea" id="RHEA:15101"/>
        <dbReference type="ChEBI" id="CHEBI:15378"/>
        <dbReference type="ChEBI" id="CHEBI:16526"/>
        <dbReference type="ChEBI" id="CHEBI:32551"/>
        <dbReference type="ChEBI" id="CHEBI:57791"/>
        <dbReference type="EC" id="4.1.1.20"/>
    </reaction>
</comment>
<evidence type="ECO:0000256" key="3">
    <source>
        <dbReference type="ARBA" id="ARBA00022898"/>
    </source>
</evidence>
<evidence type="ECO:0000256" key="9">
    <source>
        <dbReference type="RuleBase" id="RU003738"/>
    </source>
</evidence>
<dbReference type="UniPathway" id="UPA00034">
    <property type="reaction ID" value="UER00027"/>
</dbReference>
<dbReference type="PRINTS" id="PR01181">
    <property type="entry name" value="DAPDCRBXLASE"/>
</dbReference>
<comment type="cofactor">
    <cofactor evidence="1 6 8 9">
        <name>pyridoxal 5'-phosphate</name>
        <dbReference type="ChEBI" id="CHEBI:597326"/>
    </cofactor>
</comment>
<feature type="active site" description="Proton donor" evidence="8">
    <location>
        <position position="347"/>
    </location>
</feature>
<name>A0A543CNL5_9ACTN</name>
<feature type="binding site" evidence="6">
    <location>
        <position position="348"/>
    </location>
    <ligand>
        <name>substrate</name>
    </ligand>
</feature>
<evidence type="ECO:0000313" key="11">
    <source>
        <dbReference type="EMBL" id="TQL98550.1"/>
    </source>
</evidence>
<feature type="binding site" evidence="6">
    <location>
        <position position="236"/>
    </location>
    <ligand>
        <name>pyridoxal 5'-phosphate</name>
        <dbReference type="ChEBI" id="CHEBI:597326"/>
    </ligand>
</feature>
<dbReference type="PRINTS" id="PR01179">
    <property type="entry name" value="ODADCRBXLASE"/>
</dbReference>
<dbReference type="GO" id="GO:0009089">
    <property type="term" value="P:lysine biosynthetic process via diaminopimelate"/>
    <property type="evidence" value="ECO:0007669"/>
    <property type="project" value="UniProtKB-UniRule"/>
</dbReference>
<dbReference type="InterPro" id="IPR029066">
    <property type="entry name" value="PLP-binding_barrel"/>
</dbReference>
<keyword evidence="12" id="KW-1185">Reference proteome</keyword>
<keyword evidence="5 6" id="KW-0456">Lyase</keyword>
<feature type="binding site" evidence="6">
    <location>
        <position position="281"/>
    </location>
    <ligand>
        <name>substrate</name>
    </ligand>
</feature>
<dbReference type="PROSITE" id="PS00878">
    <property type="entry name" value="ODR_DC_2_1"/>
    <property type="match status" value="1"/>
</dbReference>
<dbReference type="SUPFAM" id="SSF50621">
    <property type="entry name" value="Alanine racemase C-terminal domain-like"/>
    <property type="match status" value="1"/>
</dbReference>
<dbReference type="AlphaFoldDB" id="A0A543CNL5"/>
<feature type="binding site" evidence="6">
    <location>
        <position position="320"/>
    </location>
    <ligand>
        <name>substrate</name>
    </ligand>
</feature>
<comment type="pathway">
    <text evidence="6 9">Amino-acid biosynthesis; L-lysine biosynthesis via DAP pathway; L-lysine from DL-2,6-diaminopimelate: step 1/1.</text>
</comment>
<dbReference type="RefSeq" id="WP_141957136.1">
    <property type="nucleotide sequence ID" value="NZ_VFOZ01000001.1"/>
</dbReference>
<protein>
    <recommendedName>
        <fullName evidence="6 7">Diaminopimelate decarboxylase</fullName>
        <shortName evidence="6">DAP decarboxylase</shortName>
        <shortName evidence="6">DAPDC</shortName>
        <ecNumber evidence="6 7">4.1.1.20</ecNumber>
    </recommendedName>
</protein>
<feature type="binding site" evidence="6">
    <location>
        <position position="377"/>
    </location>
    <ligand>
        <name>substrate</name>
    </ligand>
</feature>
<dbReference type="EMBL" id="VFOZ01000001">
    <property type="protein sequence ID" value="TQL98550.1"/>
    <property type="molecule type" value="Genomic_DNA"/>
</dbReference>
<dbReference type="InterPro" id="IPR000183">
    <property type="entry name" value="Orn/DAP/Arg_de-COase"/>
</dbReference>
<dbReference type="CDD" id="cd06828">
    <property type="entry name" value="PLPDE_III_DapDC"/>
    <property type="match status" value="1"/>
</dbReference>
<feature type="domain" description="Orn/DAP/Arg decarboxylase 2 N-terminal" evidence="10">
    <location>
        <begin position="36"/>
        <end position="285"/>
    </location>
</feature>
<evidence type="ECO:0000256" key="2">
    <source>
        <dbReference type="ARBA" id="ARBA00022793"/>
    </source>
</evidence>
<evidence type="ECO:0000256" key="8">
    <source>
        <dbReference type="PIRSR" id="PIRSR600183-50"/>
    </source>
</evidence>
<dbReference type="OrthoDB" id="9802241at2"/>
<dbReference type="NCBIfam" id="TIGR01048">
    <property type="entry name" value="lysA"/>
    <property type="match status" value="1"/>
</dbReference>
<dbReference type="PANTHER" id="PTHR43727">
    <property type="entry name" value="DIAMINOPIMELATE DECARBOXYLASE"/>
    <property type="match status" value="1"/>
</dbReference>
<evidence type="ECO:0000313" key="12">
    <source>
        <dbReference type="Proteomes" id="UP000316096"/>
    </source>
</evidence>
<dbReference type="FunFam" id="3.20.20.10:FF:000003">
    <property type="entry name" value="Diaminopimelate decarboxylase"/>
    <property type="match status" value="1"/>
</dbReference>
<dbReference type="Gene3D" id="2.40.37.10">
    <property type="entry name" value="Lyase, Ornithine Decarboxylase, Chain A, domain 1"/>
    <property type="match status" value="1"/>
</dbReference>
<dbReference type="InterPro" id="IPR009006">
    <property type="entry name" value="Ala_racemase/Decarboxylase_C"/>
</dbReference>
<feature type="modified residue" description="N6-(pyridoxal phosphate)lysine" evidence="6 8">
    <location>
        <position position="59"/>
    </location>
</feature>
<feature type="binding site" evidence="6">
    <location>
        <position position="377"/>
    </location>
    <ligand>
        <name>pyridoxal 5'-phosphate</name>
        <dbReference type="ChEBI" id="CHEBI:597326"/>
    </ligand>
</feature>
<sequence>MNIWPLTAEPPLSVGGVSFTEIAERFGTPAYVIDEEHVRHRCREYRKALHPHRVAYAGKAFLCRAMVRWVEEEGLWLDVCSEGELALARAVGFPPERILLHGNGKTPAYLAAALDYGVARIVVDSAGEVARLAALTGDRHHPQKVLVRVTPAVDPHVHQAMATGVEDQKFGLSLASGAAADAVRRVLGQPSLTLAGLHCHIGSQIGVPDGYETAARRLVAFMAELGGLPELNLGGGHAVAYRPGDRGLDVQTFAERVPRAVAEECAIRGIPEPDLTVEPGRAIVAAAGVTLYRVLAVKHGVRTFVVVDGGMSDNPRPALYGSRYTVARVGHPTGARDVPVTVVGRHCEAGDVIASDVPMPGDIRPGDLLVVPCTGAYHHSMASNYNLVARPPVIAVLGGRAWPLVRRETVEDLLRRDVC</sequence>
<organism evidence="11 12">
    <name type="scientific">Actinoallomurus bryophytorum</name>
    <dbReference type="NCBI Taxonomy" id="1490222"/>
    <lineage>
        <taxon>Bacteria</taxon>
        <taxon>Bacillati</taxon>
        <taxon>Actinomycetota</taxon>
        <taxon>Actinomycetes</taxon>
        <taxon>Streptosporangiales</taxon>
        <taxon>Thermomonosporaceae</taxon>
        <taxon>Actinoallomurus</taxon>
    </lineage>
</organism>
<evidence type="ECO:0000259" key="10">
    <source>
        <dbReference type="Pfam" id="PF02784"/>
    </source>
</evidence>
<evidence type="ECO:0000256" key="4">
    <source>
        <dbReference type="ARBA" id="ARBA00023154"/>
    </source>
</evidence>
<keyword evidence="6" id="KW-0028">Amino-acid biosynthesis</keyword>
<dbReference type="GO" id="GO:0030170">
    <property type="term" value="F:pyridoxal phosphate binding"/>
    <property type="evidence" value="ECO:0007669"/>
    <property type="project" value="UniProtKB-UniRule"/>
</dbReference>
<comment type="subunit">
    <text evidence="6">Homodimer.</text>
</comment>
<dbReference type="InterPro" id="IPR022644">
    <property type="entry name" value="De-COase2_N"/>
</dbReference>